<name>A0A830C564_9LAMI</name>
<evidence type="ECO:0000313" key="2">
    <source>
        <dbReference type="Proteomes" id="UP000653305"/>
    </source>
</evidence>
<gene>
    <name evidence="1" type="ORF">PHJA_001087700</name>
</gene>
<accession>A0A830C564</accession>
<dbReference type="EMBL" id="BMAC01000190">
    <property type="protein sequence ID" value="GFP89441.1"/>
    <property type="molecule type" value="Genomic_DNA"/>
</dbReference>
<dbReference type="AlphaFoldDB" id="A0A830C564"/>
<reference evidence="1" key="1">
    <citation type="submission" date="2020-07" db="EMBL/GenBank/DDBJ databases">
        <title>Ethylene signaling mediates host invasion by parasitic plants.</title>
        <authorList>
            <person name="Yoshida S."/>
        </authorList>
    </citation>
    <scope>NUCLEOTIDE SEQUENCE</scope>
    <source>
        <strain evidence="1">Okayama</strain>
    </source>
</reference>
<keyword evidence="2" id="KW-1185">Reference proteome</keyword>
<proteinExistence type="predicted"/>
<organism evidence="1 2">
    <name type="scientific">Phtheirospermum japonicum</name>
    <dbReference type="NCBI Taxonomy" id="374723"/>
    <lineage>
        <taxon>Eukaryota</taxon>
        <taxon>Viridiplantae</taxon>
        <taxon>Streptophyta</taxon>
        <taxon>Embryophyta</taxon>
        <taxon>Tracheophyta</taxon>
        <taxon>Spermatophyta</taxon>
        <taxon>Magnoliopsida</taxon>
        <taxon>eudicotyledons</taxon>
        <taxon>Gunneridae</taxon>
        <taxon>Pentapetalae</taxon>
        <taxon>asterids</taxon>
        <taxon>lamiids</taxon>
        <taxon>Lamiales</taxon>
        <taxon>Orobanchaceae</taxon>
        <taxon>Orobanchaceae incertae sedis</taxon>
        <taxon>Phtheirospermum</taxon>
    </lineage>
</organism>
<evidence type="ECO:0000313" key="1">
    <source>
        <dbReference type="EMBL" id="GFP89441.1"/>
    </source>
</evidence>
<dbReference type="OrthoDB" id="2020092at2759"/>
<dbReference type="Proteomes" id="UP000653305">
    <property type="component" value="Unassembled WGS sequence"/>
</dbReference>
<sequence>MKCVVAAGQEHMLGEFGRGLENGELEMGRSSIKNALYALAEMIEKWDANGGGRNKGLRDEEREALRSLLKMLREVEEFYDCIGGIIGQLKKEFVVSYQMKVLELLAQSTDEGSAEVEINLVVDIDSKKYDSCADGGQMKKQGFKQDVFSYLKVGSPQIDKSISHLVSGYAVGDLTGNKARMQLHLNPVHAVLQPLLKVNYFVATNLAAASSKLSRLVCLFWSNCLGTMNVVLQIRTGLTVPITLAAREFLNTVVTDILHLQELETKRILLYIFKVKQQKSAEAGTIPSFYKKKQSDLLLNVDDLDAMWVCLRENCVIDDATGAEKCCIFLKFSFSMTFMTWTTYPILKRVNQQPSVA</sequence>
<protein>
    <submittedName>
        <fullName evidence="1">Probable serine/threonine-protein phosphatase 2a regulatory subunit b'' subunit ton2</fullName>
    </submittedName>
</protein>
<comment type="caution">
    <text evidence="1">The sequence shown here is derived from an EMBL/GenBank/DDBJ whole genome shotgun (WGS) entry which is preliminary data.</text>
</comment>